<dbReference type="RefSeq" id="WP_309151255.1">
    <property type="nucleotide sequence ID" value="NZ_CP133568.1"/>
</dbReference>
<evidence type="ECO:0000259" key="3">
    <source>
        <dbReference type="Pfam" id="PF05707"/>
    </source>
</evidence>
<proteinExistence type="predicted"/>
<evidence type="ECO:0000256" key="1">
    <source>
        <dbReference type="SAM" id="MobiDB-lite"/>
    </source>
</evidence>
<sequence>MIYQWTGQPGHGKTLHALDQAIDFRDAGRLVYVCNVRNFDHGKARMLPLEPAQFKDWMNATPEGCVILVDECYEHDMLTKRSPGSKVPEHVKELAKHRHTGRDFIFVCQSPSKQMDEFVHDNIERHTHVRRRFGLPFAHLRIFDRYERNPEKAHPLILKRVKLPRRPMGLYESTVLDTTERKVPWYYPAAAILAVVILVGGYMTASRVNSRFSPDAKPVAAGASGRGNGASATVPRTLSEERKGSAPVYDTAGDYAKAHLPRFATMPWTAPVYDHRSITADPQLLCMSSGAGVDADGVEHPESCRCVTEQNTVYAISQGECMRIARDGPVYNPYKQRATANSDEKRNSSDAGKPSEPDAIPAATAVMSAPQVAGYGAIGVGSPVNK</sequence>
<keyword evidence="2" id="KW-0472">Membrane</keyword>
<keyword evidence="5" id="KW-1185">Reference proteome</keyword>
<reference evidence="4 5" key="1">
    <citation type="submission" date="2023-08" db="EMBL/GenBank/DDBJ databases">
        <title>The whole genome sequence of Lysobacter yananisis.</title>
        <authorList>
            <person name="Sun H."/>
        </authorList>
    </citation>
    <scope>NUCLEOTIDE SEQUENCE [LARGE SCALE GENOMIC DNA]</scope>
    <source>
        <strain evidence="4 5">SNNU513</strain>
    </source>
</reference>
<dbReference type="Pfam" id="PF05707">
    <property type="entry name" value="Zot"/>
    <property type="match status" value="1"/>
</dbReference>
<name>A0ABY9P5E8_9GAMM</name>
<feature type="transmembrane region" description="Helical" evidence="2">
    <location>
        <begin position="185"/>
        <end position="205"/>
    </location>
</feature>
<feature type="region of interest" description="Disordered" evidence="1">
    <location>
        <begin position="216"/>
        <end position="245"/>
    </location>
</feature>
<organism evidence="4 5">
    <name type="scientific">Lysobacter yananisis</name>
    <dbReference type="NCBI Taxonomy" id="1003114"/>
    <lineage>
        <taxon>Bacteria</taxon>
        <taxon>Pseudomonadati</taxon>
        <taxon>Pseudomonadota</taxon>
        <taxon>Gammaproteobacteria</taxon>
        <taxon>Lysobacterales</taxon>
        <taxon>Lysobacteraceae</taxon>
        <taxon>Lysobacter</taxon>
    </lineage>
</organism>
<evidence type="ECO:0000313" key="5">
    <source>
        <dbReference type="Proteomes" id="UP001229313"/>
    </source>
</evidence>
<evidence type="ECO:0000313" key="4">
    <source>
        <dbReference type="EMBL" id="WMT02085.1"/>
    </source>
</evidence>
<protein>
    <submittedName>
        <fullName evidence="4">Zonular occludens toxin domain-containing protein</fullName>
    </submittedName>
</protein>
<dbReference type="InterPro" id="IPR027417">
    <property type="entry name" value="P-loop_NTPase"/>
</dbReference>
<keyword evidence="2" id="KW-0812">Transmembrane</keyword>
<dbReference type="Gene3D" id="3.40.50.300">
    <property type="entry name" value="P-loop containing nucleotide triphosphate hydrolases"/>
    <property type="match status" value="1"/>
</dbReference>
<feature type="domain" description="Zona occludens toxin N-terminal" evidence="3">
    <location>
        <begin position="1"/>
        <end position="175"/>
    </location>
</feature>
<keyword evidence="2" id="KW-1133">Transmembrane helix</keyword>
<feature type="compositionally biased region" description="Basic and acidic residues" evidence="1">
    <location>
        <begin position="342"/>
        <end position="356"/>
    </location>
</feature>
<dbReference type="EMBL" id="CP133568">
    <property type="protein sequence ID" value="WMT02085.1"/>
    <property type="molecule type" value="Genomic_DNA"/>
</dbReference>
<dbReference type="Proteomes" id="UP001229313">
    <property type="component" value="Chromosome"/>
</dbReference>
<gene>
    <name evidence="4" type="ORF">RDV84_19275</name>
</gene>
<evidence type="ECO:0000256" key="2">
    <source>
        <dbReference type="SAM" id="Phobius"/>
    </source>
</evidence>
<dbReference type="InterPro" id="IPR008900">
    <property type="entry name" value="Zot_N"/>
</dbReference>
<accession>A0ABY9P5E8</accession>
<feature type="region of interest" description="Disordered" evidence="1">
    <location>
        <begin position="333"/>
        <end position="364"/>
    </location>
</feature>